<proteinExistence type="predicted"/>
<dbReference type="Proteomes" id="UP001596380">
    <property type="component" value="Unassembled WGS sequence"/>
</dbReference>
<protein>
    <submittedName>
        <fullName evidence="1">Uncharacterized protein</fullName>
    </submittedName>
</protein>
<accession>A0ABW2CHB1</accession>
<reference evidence="2" key="1">
    <citation type="journal article" date="2019" name="Int. J. Syst. Evol. Microbiol.">
        <title>The Global Catalogue of Microorganisms (GCM) 10K type strain sequencing project: providing services to taxonomists for standard genome sequencing and annotation.</title>
        <authorList>
            <consortium name="The Broad Institute Genomics Platform"/>
            <consortium name="The Broad Institute Genome Sequencing Center for Infectious Disease"/>
            <person name="Wu L."/>
            <person name="Ma J."/>
        </authorList>
    </citation>
    <scope>NUCLEOTIDE SEQUENCE [LARGE SCALE GENOMIC DNA]</scope>
    <source>
        <strain evidence="2">JCM 3369</strain>
    </source>
</reference>
<name>A0ABW2CHB1_9ACTN</name>
<evidence type="ECO:0000313" key="2">
    <source>
        <dbReference type="Proteomes" id="UP001596380"/>
    </source>
</evidence>
<evidence type="ECO:0000313" key="1">
    <source>
        <dbReference type="EMBL" id="MFC6880528.1"/>
    </source>
</evidence>
<dbReference type="RefSeq" id="WP_160820874.1">
    <property type="nucleotide sequence ID" value="NZ_JBHSXS010000005.1"/>
</dbReference>
<dbReference type="EMBL" id="JBHSXS010000005">
    <property type="protein sequence ID" value="MFC6880528.1"/>
    <property type="molecule type" value="Genomic_DNA"/>
</dbReference>
<gene>
    <name evidence="1" type="ORF">ACFQKB_12225</name>
</gene>
<organism evidence="1 2">
    <name type="scientific">Actinomadura yumaensis</name>
    <dbReference type="NCBI Taxonomy" id="111807"/>
    <lineage>
        <taxon>Bacteria</taxon>
        <taxon>Bacillati</taxon>
        <taxon>Actinomycetota</taxon>
        <taxon>Actinomycetes</taxon>
        <taxon>Streptosporangiales</taxon>
        <taxon>Thermomonosporaceae</taxon>
        <taxon>Actinomadura</taxon>
    </lineage>
</organism>
<keyword evidence="2" id="KW-1185">Reference proteome</keyword>
<comment type="caution">
    <text evidence="1">The sequence shown here is derived from an EMBL/GenBank/DDBJ whole genome shotgun (WGS) entry which is preliminary data.</text>
</comment>
<sequence length="348" mass="38341">MDNRKKRETERHEAVTALPTVAARYHADLGGEPGEELLSVSVGPKGHAIALWADAADLAALRPWTTQPGWTVFPDPRSPRPVGVRVTMHTREPVAIARLPLPLAYVDLQPLPNGRILLVGARAQWRPGNPDRNAVICDADGRVEAVETIGDGVEHVYTTKSGRTWVGYFDEGVFGNYGWGGTGASEPIGAPGLVRFSEELRPEWRFPAYDTHPWGLICDCYALNVDGETAWACYYTGFPIVRVKDGVLSGWRNDDVRSVTALAVCGSRIALFGGHGADHDRLVVGELDADRFRVRAEYRLVLPDGRDLSDVVQVVGRGADLHVMTGRHWYRLGLDDIPLDPGKRRGRW</sequence>